<dbReference type="PROSITE" id="PS51186">
    <property type="entry name" value="GNAT"/>
    <property type="match status" value="1"/>
</dbReference>
<evidence type="ECO:0000259" key="1">
    <source>
        <dbReference type="PROSITE" id="PS51186"/>
    </source>
</evidence>
<dbReference type="PANTHER" id="PTHR43233:SF1">
    <property type="entry name" value="FAMILY N-ACETYLTRANSFERASE, PUTATIVE (AFU_ORTHOLOGUE AFUA_6G03350)-RELATED"/>
    <property type="match status" value="1"/>
</dbReference>
<dbReference type="Gene3D" id="3.40.630.30">
    <property type="match status" value="1"/>
</dbReference>
<reference evidence="2 3" key="1">
    <citation type="submission" date="2020-08" db="EMBL/GenBank/DDBJ databases">
        <title>Genomic Encyclopedia of Type Strains, Phase IV (KMG-IV): sequencing the most valuable type-strain genomes for metagenomic binning, comparative biology and taxonomic classification.</title>
        <authorList>
            <person name="Goeker M."/>
        </authorList>
    </citation>
    <scope>NUCLEOTIDE SEQUENCE [LARGE SCALE GENOMIC DNA]</scope>
    <source>
        <strain evidence="2 3">DSM 27568</strain>
    </source>
</reference>
<dbReference type="EMBL" id="JACIDY010000009">
    <property type="protein sequence ID" value="MBB3941433.1"/>
    <property type="molecule type" value="Genomic_DNA"/>
</dbReference>
<evidence type="ECO:0000313" key="2">
    <source>
        <dbReference type="EMBL" id="MBB3941433.1"/>
    </source>
</evidence>
<organism evidence="2 3">
    <name type="scientific">Novosphingobium fluoreni</name>
    <dbReference type="NCBI Taxonomy" id="1391222"/>
    <lineage>
        <taxon>Bacteria</taxon>
        <taxon>Pseudomonadati</taxon>
        <taxon>Pseudomonadota</taxon>
        <taxon>Alphaproteobacteria</taxon>
        <taxon>Sphingomonadales</taxon>
        <taxon>Sphingomonadaceae</taxon>
        <taxon>Novosphingobium</taxon>
    </lineage>
</organism>
<keyword evidence="3" id="KW-1185">Reference proteome</keyword>
<dbReference type="InterPro" id="IPR053144">
    <property type="entry name" value="Acetyltransferase_Butenolide"/>
</dbReference>
<proteinExistence type="predicted"/>
<name>A0A7W6FZJ6_9SPHN</name>
<dbReference type="GO" id="GO:0016747">
    <property type="term" value="F:acyltransferase activity, transferring groups other than amino-acyl groups"/>
    <property type="evidence" value="ECO:0007669"/>
    <property type="project" value="InterPro"/>
</dbReference>
<feature type="domain" description="N-acetyltransferase" evidence="1">
    <location>
        <begin position="6"/>
        <end position="139"/>
    </location>
</feature>
<dbReference type="RefSeq" id="WP_183618278.1">
    <property type="nucleotide sequence ID" value="NZ_JACIDY010000009.1"/>
</dbReference>
<dbReference type="AlphaFoldDB" id="A0A7W6FZJ6"/>
<gene>
    <name evidence="2" type="ORF">GGR39_003110</name>
</gene>
<dbReference type="Proteomes" id="UP000561459">
    <property type="component" value="Unassembled WGS sequence"/>
</dbReference>
<comment type="caution">
    <text evidence="2">The sequence shown here is derived from an EMBL/GenBank/DDBJ whole genome shotgun (WGS) entry which is preliminary data.</text>
</comment>
<dbReference type="Pfam" id="PF13508">
    <property type="entry name" value="Acetyltransf_7"/>
    <property type="match status" value="1"/>
</dbReference>
<evidence type="ECO:0000313" key="3">
    <source>
        <dbReference type="Proteomes" id="UP000561459"/>
    </source>
</evidence>
<protein>
    <submittedName>
        <fullName evidence="2">GNAT superfamily N-acetyltransferase</fullName>
    </submittedName>
</protein>
<keyword evidence="2" id="KW-0808">Transferase</keyword>
<accession>A0A7W6FZJ6</accession>
<sequence length="151" mass="16830">MTDAMIDLSDDPSRIDGDRVHGWLTTSYWTPGIARDRVAKQIAGSHCLGAYHPQHGQVGFARVISDRASFAWIADVWVDEAVRGQGIGRRLVRWFLDHPDYATVRRFALVTADAHGVYAGLGFHAPLKPERYMERLSAEFADLLAARVEPA</sequence>
<dbReference type="SUPFAM" id="SSF55729">
    <property type="entry name" value="Acyl-CoA N-acyltransferases (Nat)"/>
    <property type="match status" value="1"/>
</dbReference>
<dbReference type="InterPro" id="IPR016181">
    <property type="entry name" value="Acyl_CoA_acyltransferase"/>
</dbReference>
<dbReference type="PANTHER" id="PTHR43233">
    <property type="entry name" value="FAMILY N-ACETYLTRANSFERASE, PUTATIVE (AFU_ORTHOLOGUE AFUA_6G03350)-RELATED"/>
    <property type="match status" value="1"/>
</dbReference>
<dbReference type="InterPro" id="IPR000182">
    <property type="entry name" value="GNAT_dom"/>
</dbReference>
<dbReference type="CDD" id="cd04301">
    <property type="entry name" value="NAT_SF"/>
    <property type="match status" value="1"/>
</dbReference>